<evidence type="ECO:0000256" key="2">
    <source>
        <dbReference type="ARBA" id="ARBA00022741"/>
    </source>
</evidence>
<feature type="compositionally biased region" description="Low complexity" evidence="8">
    <location>
        <begin position="245"/>
        <end position="270"/>
    </location>
</feature>
<dbReference type="InterPro" id="IPR001650">
    <property type="entry name" value="Helicase_C-like"/>
</dbReference>
<dbReference type="FunCoup" id="A0A2K3CVC9">
    <property type="interactions" value="1869"/>
</dbReference>
<dbReference type="STRING" id="3055.A0A2K3CVC9"/>
<evidence type="ECO:0000256" key="1">
    <source>
        <dbReference type="ARBA" id="ARBA00012552"/>
    </source>
</evidence>
<dbReference type="PANTHER" id="PTHR47958">
    <property type="entry name" value="ATP-DEPENDENT RNA HELICASE DBP3"/>
    <property type="match status" value="1"/>
</dbReference>
<dbReference type="CDD" id="cd22475">
    <property type="entry name" value="KH-I_AtRH42_like"/>
    <property type="match status" value="1"/>
</dbReference>
<dbReference type="InterPro" id="IPR056149">
    <property type="entry name" value="PRP5/DDX46/KHDC4_KH"/>
</dbReference>
<keyword evidence="4" id="KW-0347">Helicase</keyword>
<dbReference type="KEGG" id="cre:CHLRE_16g676400v5"/>
<feature type="compositionally biased region" description="Acidic residues" evidence="8">
    <location>
        <begin position="302"/>
        <end position="331"/>
    </location>
</feature>
<evidence type="ECO:0000256" key="6">
    <source>
        <dbReference type="ARBA" id="ARBA00038511"/>
    </source>
</evidence>
<evidence type="ECO:0000256" key="8">
    <source>
        <dbReference type="SAM" id="MobiDB-lite"/>
    </source>
</evidence>
<accession>A0A2K3CVC9</accession>
<dbReference type="SMART" id="SM00490">
    <property type="entry name" value="HELICc"/>
    <property type="match status" value="1"/>
</dbReference>
<evidence type="ECO:0000256" key="7">
    <source>
        <dbReference type="PROSITE-ProRule" id="PRU00552"/>
    </source>
</evidence>
<proteinExistence type="inferred from homology"/>
<keyword evidence="2" id="KW-0547">Nucleotide-binding</keyword>
<dbReference type="SUPFAM" id="SSF52540">
    <property type="entry name" value="P-loop containing nucleoside triphosphate hydrolases"/>
    <property type="match status" value="1"/>
</dbReference>
<dbReference type="GeneID" id="5721481"/>
<dbReference type="GO" id="GO:0005524">
    <property type="term" value="F:ATP binding"/>
    <property type="evidence" value="ECO:0007669"/>
    <property type="project" value="UniProtKB-KW"/>
</dbReference>
<keyword evidence="5" id="KW-0067">ATP-binding</keyword>
<feature type="compositionally biased region" description="Basic residues" evidence="8">
    <location>
        <begin position="8"/>
        <end position="25"/>
    </location>
</feature>
<dbReference type="PROSITE" id="PS51195">
    <property type="entry name" value="Q_MOTIF"/>
    <property type="match status" value="1"/>
</dbReference>
<organism evidence="12 13">
    <name type="scientific">Chlamydomonas reinhardtii</name>
    <name type="common">Chlamydomonas smithii</name>
    <dbReference type="NCBI Taxonomy" id="3055"/>
    <lineage>
        <taxon>Eukaryota</taxon>
        <taxon>Viridiplantae</taxon>
        <taxon>Chlorophyta</taxon>
        <taxon>core chlorophytes</taxon>
        <taxon>Chlorophyceae</taxon>
        <taxon>CS clade</taxon>
        <taxon>Chlamydomonadales</taxon>
        <taxon>Chlamydomonadaceae</taxon>
        <taxon>Chlamydomonas</taxon>
    </lineage>
</organism>
<feature type="short sequence motif" description="Q motif" evidence="7">
    <location>
        <begin position="696"/>
        <end position="724"/>
    </location>
</feature>
<feature type="region of interest" description="Disordered" evidence="8">
    <location>
        <begin position="1255"/>
        <end position="1275"/>
    </location>
</feature>
<feature type="compositionally biased region" description="Basic and acidic residues" evidence="8">
    <location>
        <begin position="88"/>
        <end position="134"/>
    </location>
</feature>
<dbReference type="Pfam" id="PF23469">
    <property type="entry name" value="KH_12"/>
    <property type="match status" value="1"/>
</dbReference>
<dbReference type="PROSITE" id="PS51194">
    <property type="entry name" value="HELICASE_CTER"/>
    <property type="match status" value="1"/>
</dbReference>
<gene>
    <name evidence="12" type="ORF">CHLRE_16g676400v5</name>
</gene>
<dbReference type="Pfam" id="PF00270">
    <property type="entry name" value="DEAD"/>
    <property type="match status" value="1"/>
</dbReference>
<feature type="region of interest" description="Disordered" evidence="8">
    <location>
        <begin position="413"/>
        <end position="487"/>
    </location>
</feature>
<evidence type="ECO:0000256" key="3">
    <source>
        <dbReference type="ARBA" id="ARBA00022801"/>
    </source>
</evidence>
<dbReference type="Gene3D" id="3.30.1370.10">
    <property type="entry name" value="K Homology domain, type 1"/>
    <property type="match status" value="1"/>
</dbReference>
<evidence type="ECO:0000313" key="13">
    <source>
        <dbReference type="Proteomes" id="UP000006906"/>
    </source>
</evidence>
<feature type="compositionally biased region" description="Basic and acidic residues" evidence="8">
    <location>
        <begin position="26"/>
        <end position="70"/>
    </location>
</feature>
<feature type="domain" description="DEAD-box RNA helicase Q" evidence="11">
    <location>
        <begin position="696"/>
        <end position="724"/>
    </location>
</feature>
<dbReference type="CDD" id="cd17953">
    <property type="entry name" value="DEADc_DDX46"/>
    <property type="match status" value="1"/>
</dbReference>
<dbReference type="GO" id="GO:0005634">
    <property type="term" value="C:nucleus"/>
    <property type="evidence" value="ECO:0000318"/>
    <property type="project" value="GO_Central"/>
</dbReference>
<dbReference type="InterPro" id="IPR000629">
    <property type="entry name" value="RNA-helicase_DEAD-box_CS"/>
</dbReference>
<sequence length="1425" mass="148264">MGRDKSRSPSRKHKDKEKKEKKEKKERKDHDRDYDRGHRERSADRYERRDRPRDDYGGPPRDRDRYRDHGPPPPGDYRGGGIDLRGPPADRDYDRDRERGDRDRERDRSDRDRDRHRESERNDRGAGERRGRGDDGDDGGEPSSKRRREGSAAPGGAGAASAPGGLTGAAAAALGMTAEAVAVAARPGLTAEEAAQQRRDAEAAVLEQQAERRRKAVEEWRKKRLADQGIVEPEAQPEVKEEPVAGEAPGAAATTSNGGEGAAAAASNGDATGGGGPEAQPGEEGGEAGAGASKQKQKGWSLEDDDEDSDDGGGGGDPDEEMPDADGDGDGDALRPPPMLGMKKEQEDDDDDDPLDAFMGGLGAGGAGKGPRPVAGPRPTPGKPLLGGKFGAPVGLGAKKGFVFATPGAAAASGSAAAGAGAAAPAAAAAKPEPQPAAEAAGAGEGGAAAAAPAAAAAAKPRRKWAPVEPVAKAENGGGGDDDEVDPLDAFMAAEVLPEVHKLAVQAAQAVEDAAVAAAAAAREPSPAPGSDDMDVDGDAAAQVKPDPDLPGPSSRLSPPPVAGPSARVNGNVGPGAGPLGAAGRGGSAARRKPRAAFKRRAGSSDESSSDGSDEDKDSDDMDDAEWARLVTAGKLSKGDKLVAVDHSTIDYPPFRKNFYIEVTELTRLSPEELAELRAELDGIKVRGKNIPAPVRSWTQAGLSSRILEVLKKRGFDRPLPIQAQALPIIMSGRDCIGIAKTGSGKTGAFVLPMMRHIKDQRPLEQGDGPVALVIAPTRELVAQIAKEAKAFAKPLGLNALAVFGGSGVANQITELKRGVEIVACTPGRMIDLLVTSNGKITNLRRVTYLVMDEADRMFDMGFEPQISRIIQNIRPDRQTVMFSATFPRAVEALARKVLQDPVEIQVGGRSVVNDSITQWVELRPEKERFHRLLEILGEWYERGKLLIFVDKQESCDNLFRDLLRYGYPCLSLHGGKDQSDRESTIADFKGAVCNILVATSIAARGLDVKDLVLVVNYDVPNHHEDYVHRVGRTGRAGAKGTAITFISEEEERYAPDLVKALRESGAPVPQDLQALADSFNTKHKAGLVKAHGSGYGGSGFKFDTNEEERHRTDKKAKAKAMGLEVEGEDEAEEAALDAAVASLDADDIRPKSAANANTGSAAAPLNPADSVSAVVAAAREKLAEAAKAGLIQVPAAAAAGAMGPPGAAGAGAAAPGAAAAAVAAAAAAAAAANPLLAAAQQVAAKLTMQVTAGLPPSATGPSPQPMSTATPAAPGMPSISADALARAAAIAAKFGGTIALPGMSAGGGGAGGAAGRTAPGAPAGGFEAELEINDFPQHARWKITHRETMNQINELTGAALTVRGTYVQPGRPVPEGERKLFLLIEGPTEQHVKKAKAEIKKILEETTEKIMRRDAPAAGRYSVM</sequence>
<dbReference type="SMART" id="SM00487">
    <property type="entry name" value="DEXDc"/>
    <property type="match status" value="1"/>
</dbReference>
<feature type="compositionally biased region" description="Polar residues" evidence="8">
    <location>
        <begin position="1260"/>
        <end position="1271"/>
    </location>
</feature>
<dbReference type="Gramene" id="PNW72236">
    <property type="protein sequence ID" value="PNW72236"/>
    <property type="gene ID" value="CHLRE_16g676400v5"/>
</dbReference>
<evidence type="ECO:0000259" key="10">
    <source>
        <dbReference type="PROSITE" id="PS51194"/>
    </source>
</evidence>
<dbReference type="PROSITE" id="PS51192">
    <property type="entry name" value="HELICASE_ATP_BIND_1"/>
    <property type="match status" value="1"/>
</dbReference>
<keyword evidence="13" id="KW-1185">Reference proteome</keyword>
<feature type="compositionally biased region" description="Low complexity" evidence="8">
    <location>
        <begin position="512"/>
        <end position="522"/>
    </location>
</feature>
<evidence type="ECO:0000259" key="9">
    <source>
        <dbReference type="PROSITE" id="PS51192"/>
    </source>
</evidence>
<evidence type="ECO:0000256" key="5">
    <source>
        <dbReference type="ARBA" id="ARBA00022840"/>
    </source>
</evidence>
<dbReference type="EC" id="3.6.4.13" evidence="1"/>
<evidence type="ECO:0000259" key="11">
    <source>
        <dbReference type="PROSITE" id="PS51195"/>
    </source>
</evidence>
<evidence type="ECO:0000256" key="4">
    <source>
        <dbReference type="ARBA" id="ARBA00022806"/>
    </source>
</evidence>
<dbReference type="InterPro" id="IPR014014">
    <property type="entry name" value="RNA_helicase_DEAD_Q_motif"/>
</dbReference>
<feature type="compositionally biased region" description="Basic residues" evidence="8">
    <location>
        <begin position="590"/>
        <end position="602"/>
    </location>
</feature>
<dbReference type="FunFam" id="3.40.50.300:FF:000079">
    <property type="entry name" value="probable ATP-dependent RNA helicase DDX17"/>
    <property type="match status" value="1"/>
</dbReference>
<feature type="compositionally biased region" description="Acidic residues" evidence="8">
    <location>
        <begin position="608"/>
        <end position="623"/>
    </location>
</feature>
<dbReference type="GO" id="GO:0000398">
    <property type="term" value="P:mRNA splicing, via spliceosome"/>
    <property type="evidence" value="ECO:0000318"/>
    <property type="project" value="GO_Central"/>
</dbReference>
<feature type="domain" description="Helicase C-terminal" evidence="10">
    <location>
        <begin position="932"/>
        <end position="1077"/>
    </location>
</feature>
<dbReference type="InParanoid" id="A0A2K3CVC9"/>
<dbReference type="GO" id="GO:0003724">
    <property type="term" value="F:RNA helicase activity"/>
    <property type="evidence" value="ECO:0007669"/>
    <property type="project" value="UniProtKB-EC"/>
</dbReference>
<dbReference type="PROSITE" id="PS00039">
    <property type="entry name" value="DEAD_ATP_HELICASE"/>
    <property type="match status" value="1"/>
</dbReference>
<dbReference type="GO" id="GO:0003723">
    <property type="term" value="F:RNA binding"/>
    <property type="evidence" value="ECO:0007669"/>
    <property type="project" value="InterPro"/>
</dbReference>
<feature type="compositionally biased region" description="Gly residues" evidence="8">
    <location>
        <begin position="360"/>
        <end position="369"/>
    </location>
</feature>
<feature type="region of interest" description="Disordered" evidence="8">
    <location>
        <begin position="192"/>
        <end position="391"/>
    </location>
</feature>
<dbReference type="InterPro" id="IPR011545">
    <property type="entry name" value="DEAD/DEAH_box_helicase_dom"/>
</dbReference>
<dbReference type="CDD" id="cd18787">
    <property type="entry name" value="SF2_C_DEAD"/>
    <property type="match status" value="1"/>
</dbReference>
<dbReference type="EMBL" id="CM008977">
    <property type="protein sequence ID" value="PNW72236.1"/>
    <property type="molecule type" value="Genomic_DNA"/>
</dbReference>
<dbReference type="Gene3D" id="3.40.50.300">
    <property type="entry name" value="P-loop containing nucleotide triphosphate hydrolases"/>
    <property type="match status" value="2"/>
</dbReference>
<feature type="domain" description="Helicase ATP-binding" evidence="9">
    <location>
        <begin position="727"/>
        <end position="905"/>
    </location>
</feature>
<protein>
    <recommendedName>
        <fullName evidence="1">RNA helicase</fullName>
        <ecNumber evidence="1">3.6.4.13</ecNumber>
    </recommendedName>
</protein>
<dbReference type="InterPro" id="IPR027417">
    <property type="entry name" value="P-loop_NTPase"/>
</dbReference>
<feature type="region of interest" description="Disordered" evidence="8">
    <location>
        <begin position="1"/>
        <end position="166"/>
    </location>
</feature>
<dbReference type="InterPro" id="IPR014001">
    <property type="entry name" value="Helicase_ATP-bd"/>
</dbReference>
<dbReference type="RefSeq" id="XP_042916088.1">
    <property type="nucleotide sequence ID" value="XM_043071297.1"/>
</dbReference>
<comment type="similarity">
    <text evidence="6">Belongs to the DEAD box helicase family. DDX46/PRP5 subfamily.</text>
</comment>
<reference evidence="12 13" key="1">
    <citation type="journal article" date="2007" name="Science">
        <title>The Chlamydomonas genome reveals the evolution of key animal and plant functions.</title>
        <authorList>
            <person name="Merchant S.S."/>
            <person name="Prochnik S.E."/>
            <person name="Vallon O."/>
            <person name="Harris E.H."/>
            <person name="Karpowicz S.J."/>
            <person name="Witman G.B."/>
            <person name="Terry A."/>
            <person name="Salamov A."/>
            <person name="Fritz-Laylin L.K."/>
            <person name="Marechal-Drouard L."/>
            <person name="Marshall W.F."/>
            <person name="Qu L.H."/>
            <person name="Nelson D.R."/>
            <person name="Sanderfoot A.A."/>
            <person name="Spalding M.H."/>
            <person name="Kapitonov V.V."/>
            <person name="Ren Q."/>
            <person name="Ferris P."/>
            <person name="Lindquist E."/>
            <person name="Shapiro H."/>
            <person name="Lucas S.M."/>
            <person name="Grimwood J."/>
            <person name="Schmutz J."/>
            <person name="Cardol P."/>
            <person name="Cerutti H."/>
            <person name="Chanfreau G."/>
            <person name="Chen C.L."/>
            <person name="Cognat V."/>
            <person name="Croft M.T."/>
            <person name="Dent R."/>
            <person name="Dutcher S."/>
            <person name="Fernandez E."/>
            <person name="Fukuzawa H."/>
            <person name="Gonzalez-Ballester D."/>
            <person name="Gonzalez-Halphen D."/>
            <person name="Hallmann A."/>
            <person name="Hanikenne M."/>
            <person name="Hippler M."/>
            <person name="Inwood W."/>
            <person name="Jabbari K."/>
            <person name="Kalanon M."/>
            <person name="Kuras R."/>
            <person name="Lefebvre P.A."/>
            <person name="Lemaire S.D."/>
            <person name="Lobanov A.V."/>
            <person name="Lohr M."/>
            <person name="Manuell A."/>
            <person name="Meier I."/>
            <person name="Mets L."/>
            <person name="Mittag M."/>
            <person name="Mittelmeier T."/>
            <person name="Moroney J.V."/>
            <person name="Moseley J."/>
            <person name="Napoli C."/>
            <person name="Nedelcu A.M."/>
            <person name="Niyogi K."/>
            <person name="Novoselov S.V."/>
            <person name="Paulsen I.T."/>
            <person name="Pazour G."/>
            <person name="Purton S."/>
            <person name="Ral J.P."/>
            <person name="Riano-Pachon D.M."/>
            <person name="Riekhof W."/>
            <person name="Rymarquis L."/>
            <person name="Schroda M."/>
            <person name="Stern D."/>
            <person name="Umen J."/>
            <person name="Willows R."/>
            <person name="Wilson N."/>
            <person name="Zimmer S.L."/>
            <person name="Allmer J."/>
            <person name="Balk J."/>
            <person name="Bisova K."/>
            <person name="Chen C.J."/>
            <person name="Elias M."/>
            <person name="Gendler K."/>
            <person name="Hauser C."/>
            <person name="Lamb M.R."/>
            <person name="Ledford H."/>
            <person name="Long J.C."/>
            <person name="Minagawa J."/>
            <person name="Page M.D."/>
            <person name="Pan J."/>
            <person name="Pootakham W."/>
            <person name="Roje S."/>
            <person name="Rose A."/>
            <person name="Stahlberg E."/>
            <person name="Terauchi A.M."/>
            <person name="Yang P."/>
            <person name="Ball S."/>
            <person name="Bowler C."/>
            <person name="Dieckmann C.L."/>
            <person name="Gladyshev V.N."/>
            <person name="Green P."/>
            <person name="Jorgensen R."/>
            <person name="Mayfield S."/>
            <person name="Mueller-Roeber B."/>
            <person name="Rajamani S."/>
            <person name="Sayre R.T."/>
            <person name="Brokstein P."/>
            <person name="Dubchak I."/>
            <person name="Goodstein D."/>
            <person name="Hornick L."/>
            <person name="Huang Y.W."/>
            <person name="Jhaveri J."/>
            <person name="Luo Y."/>
            <person name="Martinez D."/>
            <person name="Ngau W.C."/>
            <person name="Otillar B."/>
            <person name="Poliakov A."/>
            <person name="Porter A."/>
            <person name="Szajkowski L."/>
            <person name="Werner G."/>
            <person name="Zhou K."/>
            <person name="Grigoriev I.V."/>
            <person name="Rokhsar D.S."/>
            <person name="Grossman A.R."/>
        </authorList>
    </citation>
    <scope>NUCLEOTIDE SEQUENCE [LARGE SCALE GENOMIC DNA]</scope>
    <source>
        <strain evidence="13">CC-503</strain>
    </source>
</reference>
<keyword evidence="3" id="KW-0378">Hydrolase</keyword>
<dbReference type="Pfam" id="PF00271">
    <property type="entry name" value="Helicase_C"/>
    <property type="match status" value="1"/>
</dbReference>
<dbReference type="GO" id="GO:0016787">
    <property type="term" value="F:hydrolase activity"/>
    <property type="evidence" value="ECO:0007669"/>
    <property type="project" value="UniProtKB-KW"/>
</dbReference>
<feature type="region of interest" description="Disordered" evidence="8">
    <location>
        <begin position="512"/>
        <end position="623"/>
    </location>
</feature>
<name>A0A2K3CVC9_CHLRE</name>
<dbReference type="OrthoDB" id="196131at2759"/>
<feature type="compositionally biased region" description="Gly residues" evidence="8">
    <location>
        <begin position="573"/>
        <end position="587"/>
    </location>
</feature>
<dbReference type="Proteomes" id="UP000006906">
    <property type="component" value="Chromosome 16"/>
</dbReference>
<evidence type="ECO:0000313" key="12">
    <source>
        <dbReference type="EMBL" id="PNW72236.1"/>
    </source>
</evidence>
<dbReference type="InterPro" id="IPR036612">
    <property type="entry name" value="KH_dom_type_1_sf"/>
</dbReference>
<dbReference type="ExpressionAtlas" id="A0A2K3CVC9">
    <property type="expression patterns" value="baseline"/>
</dbReference>
<feature type="compositionally biased region" description="Low complexity" evidence="8">
    <location>
        <begin position="413"/>
        <end position="459"/>
    </location>
</feature>